<dbReference type="InterPro" id="IPR039537">
    <property type="entry name" value="Retrotran_Ty1/copia-like"/>
</dbReference>
<accession>A0A871R6E6</accession>
<dbReference type="KEGG" id="bbrx:BRETT_002492"/>
<organism evidence="2 3">
    <name type="scientific">Dekkera bruxellensis</name>
    <name type="common">Brettanomyces custersii</name>
    <dbReference type="NCBI Taxonomy" id="5007"/>
    <lineage>
        <taxon>Eukaryota</taxon>
        <taxon>Fungi</taxon>
        <taxon>Dikarya</taxon>
        <taxon>Ascomycota</taxon>
        <taxon>Saccharomycotina</taxon>
        <taxon>Pichiomycetes</taxon>
        <taxon>Pichiales</taxon>
        <taxon>Pichiaceae</taxon>
        <taxon>Brettanomyces</taxon>
    </lineage>
</organism>
<dbReference type="Proteomes" id="UP000663131">
    <property type="component" value="Chromosome 9"/>
</dbReference>
<dbReference type="GeneID" id="64574416"/>
<feature type="compositionally biased region" description="Basic and acidic residues" evidence="1">
    <location>
        <begin position="285"/>
        <end position="296"/>
    </location>
</feature>
<dbReference type="OrthoDB" id="5423336at2759"/>
<dbReference type="PANTHER" id="PTHR42648">
    <property type="entry name" value="TRANSPOSASE, PUTATIVE-RELATED"/>
    <property type="match status" value="1"/>
</dbReference>
<evidence type="ECO:0000256" key="1">
    <source>
        <dbReference type="SAM" id="MobiDB-lite"/>
    </source>
</evidence>
<dbReference type="AlphaFoldDB" id="A0A871R6E6"/>
<dbReference type="PANTHER" id="PTHR42648:SF28">
    <property type="entry name" value="TRANSPOSON-ENCODED PROTEIN WITH RIBONUCLEASE H-LIKE AND RETROVIRUS ZINC FINGER-LIKE DOMAINS"/>
    <property type="match status" value="1"/>
</dbReference>
<reference evidence="2" key="2">
    <citation type="journal article" name="BMC Genomics">
        <title>New genome assemblies reveal patterns of domestication and adaptation across Brettanomyces (Dekkera) species.</title>
        <authorList>
            <person name="Roach M.J."/>
            <person name="Borneman A.R."/>
        </authorList>
    </citation>
    <scope>NUCLEOTIDE SEQUENCE</scope>
    <source>
        <strain evidence="2">UCD 2041</strain>
    </source>
</reference>
<sequence>MTSKFAENERKLTETRMSQMERKIEKTMKMLADLDVSGDDTKEANRKLVKDQIAPQIPMLKDGAARSNGILFIEYYNALTSVLEAHDCGQVKVLFEANKSDSCKGSTEAIANEAIRSTIDSAVYARLRRHHLRMKGEYPTAVGLLHMLRDRYWGLKYTSESFMNVLDDVKYDDYRKPVIDYFDIIDNITTAMKWCGCYHGDTDILAHLRPGVAESIKGNCSEFDEINDLVEFKKWIERKVKSKRNAAIVSKSLSKSIFVTSNKQGYSSISKNKKRQEPPNNNRSHGSDHQKKDQSNKGKKNERKENMNNVKLSDESTNISELQVLGSVPMDNFILIDNGAAISLTGHREWLHDYMPFRKDDKVFSVGYDDSQKKLEGSGRIIFNYMGNVLTLYLHYYEGAPTIFSEDDINRCPECRIQTYFHDFGTKSQTYSKVLNVGDECIQLVQVNKLWYIPGDFNQFMIGGGQLHINNLHLKLAHANPRLIKKSINHGTITASKKEIKELDELLSKGCVDCMEAKARRANAIEGSRDYYLRPIPFDVVYSDVCIVKTHTSVGEMGCFVTFKDQYTKYTTVFMMKHKSDVARAVDKYVRWVSNQFSKEGYRVHKIFSDKGLFRAYILDGAMKPLVAKSSSRIRQETHVTGTFTDTRHVQFMNPSVLYTDYFLTPQSRVDDSLQSLYDPRIEIFADLSADECIK</sequence>
<name>A0A871R6E6_DEKBR</name>
<gene>
    <name evidence="2" type="ORF">BRETT_002492</name>
</gene>
<dbReference type="EMBL" id="CP063137">
    <property type="protein sequence ID" value="QOU22317.1"/>
    <property type="molecule type" value="Genomic_DNA"/>
</dbReference>
<proteinExistence type="predicted"/>
<evidence type="ECO:0000313" key="2">
    <source>
        <dbReference type="EMBL" id="QOU22317.1"/>
    </source>
</evidence>
<reference evidence="2" key="1">
    <citation type="submission" date="2020-10" db="EMBL/GenBank/DDBJ databases">
        <authorList>
            <person name="Palmer J.M."/>
        </authorList>
    </citation>
    <scope>NUCLEOTIDE SEQUENCE</scope>
    <source>
        <strain evidence="2">UCD 2041</strain>
    </source>
</reference>
<evidence type="ECO:0000313" key="3">
    <source>
        <dbReference type="Proteomes" id="UP000663131"/>
    </source>
</evidence>
<dbReference type="RefSeq" id="XP_041138810.1">
    <property type="nucleotide sequence ID" value="XM_041281019.1"/>
</dbReference>
<protein>
    <submittedName>
        <fullName evidence="2">Uncharacterized protein</fullName>
    </submittedName>
</protein>
<feature type="region of interest" description="Disordered" evidence="1">
    <location>
        <begin position="264"/>
        <end position="314"/>
    </location>
</feature>